<dbReference type="GO" id="GO:0031177">
    <property type="term" value="F:phosphopantetheine binding"/>
    <property type="evidence" value="ECO:0007669"/>
    <property type="project" value="TreeGrafter"/>
</dbReference>
<evidence type="ECO:0000313" key="4">
    <source>
        <dbReference type="EMBL" id="EFQ88754.1"/>
    </source>
</evidence>
<keyword evidence="5" id="KW-1185">Reference proteome</keyword>
<dbReference type="PANTHER" id="PTHR45527">
    <property type="entry name" value="NONRIBOSOMAL PEPTIDE SYNTHETASE"/>
    <property type="match status" value="1"/>
</dbReference>
<gene>
    <name evidence="4" type="ORF">PTT_15252</name>
</gene>
<evidence type="ECO:0000256" key="1">
    <source>
        <dbReference type="ARBA" id="ARBA00022598"/>
    </source>
</evidence>
<proteinExistence type="predicted"/>
<dbReference type="GO" id="GO:0043041">
    <property type="term" value="P:amino acid activation for nonribosomal peptide biosynthetic process"/>
    <property type="evidence" value="ECO:0007669"/>
    <property type="project" value="TreeGrafter"/>
</dbReference>
<dbReference type="SUPFAM" id="SSF56801">
    <property type="entry name" value="Acetyl-CoA synthetase-like"/>
    <property type="match status" value="1"/>
</dbReference>
<dbReference type="HOGENOM" id="CLU_123126_0_0_1"/>
<dbReference type="PANTHER" id="PTHR45527:SF16">
    <property type="entry name" value="NONRIBOSOMAL PEPTIDE SYNTHASE ATNA-RELATED"/>
    <property type="match status" value="1"/>
</dbReference>
<sequence>MVPLCFEKSIWTAVAMLAVLKAGGAFVPLDPDHPASRHEDIFRQTGAQVVVASAQHSARWIGTNHQVVTVSAGSLGQLSTLVNPGGLPAKPENAAYVMFTSGSTGTPKGVVLEHRAVSTSCLSHGRAYGITDCTRALQFTAYTFDFCIAEIITTLLYGGCICIPSDSDRRNDLSKAINTMKVNWALLTPSEESK</sequence>
<accession>E3RZU5</accession>
<dbReference type="Pfam" id="PF00501">
    <property type="entry name" value="AMP-binding"/>
    <property type="match status" value="1"/>
</dbReference>
<feature type="domain" description="AMP-dependent synthetase/ligase" evidence="3">
    <location>
        <begin position="2"/>
        <end position="190"/>
    </location>
</feature>
<dbReference type="GO" id="GO:0016874">
    <property type="term" value="F:ligase activity"/>
    <property type="evidence" value="ECO:0007669"/>
    <property type="project" value="UniProtKB-KW"/>
</dbReference>
<dbReference type="GO" id="GO:0044550">
    <property type="term" value="P:secondary metabolite biosynthetic process"/>
    <property type="evidence" value="ECO:0007669"/>
    <property type="project" value="TreeGrafter"/>
</dbReference>
<organism evidence="5">
    <name type="scientific">Pyrenophora teres f. teres (strain 0-1)</name>
    <name type="common">Barley net blotch fungus</name>
    <name type="synonym">Drechslera teres f. teres</name>
    <dbReference type="NCBI Taxonomy" id="861557"/>
    <lineage>
        <taxon>Eukaryota</taxon>
        <taxon>Fungi</taxon>
        <taxon>Dikarya</taxon>
        <taxon>Ascomycota</taxon>
        <taxon>Pezizomycotina</taxon>
        <taxon>Dothideomycetes</taxon>
        <taxon>Pleosporomycetidae</taxon>
        <taxon>Pleosporales</taxon>
        <taxon>Pleosporineae</taxon>
        <taxon>Pleosporaceae</taxon>
        <taxon>Pyrenophora</taxon>
    </lineage>
</organism>
<evidence type="ECO:0000313" key="5">
    <source>
        <dbReference type="Proteomes" id="UP000001067"/>
    </source>
</evidence>
<dbReference type="Proteomes" id="UP000001067">
    <property type="component" value="Unassembled WGS sequence"/>
</dbReference>
<dbReference type="InterPro" id="IPR020845">
    <property type="entry name" value="AMP-binding_CS"/>
</dbReference>
<dbReference type="GO" id="GO:0005737">
    <property type="term" value="C:cytoplasm"/>
    <property type="evidence" value="ECO:0007669"/>
    <property type="project" value="TreeGrafter"/>
</dbReference>
<feature type="signal peptide" evidence="2">
    <location>
        <begin position="1"/>
        <end position="25"/>
    </location>
</feature>
<dbReference type="Gene3D" id="3.40.50.980">
    <property type="match status" value="2"/>
</dbReference>
<name>E3RZU5_PYRTT</name>
<dbReference type="OrthoDB" id="416786at2759"/>
<evidence type="ECO:0000256" key="2">
    <source>
        <dbReference type="SAM" id="SignalP"/>
    </source>
</evidence>
<feature type="chain" id="PRO_5003181794" description="AMP-dependent synthetase/ligase domain-containing protein" evidence="2">
    <location>
        <begin position="26"/>
        <end position="194"/>
    </location>
</feature>
<dbReference type="KEGG" id="pte:PTT_15252"/>
<dbReference type="PRINTS" id="PR00154">
    <property type="entry name" value="AMPBINDING"/>
</dbReference>
<dbReference type="eggNOG" id="KOG1178">
    <property type="taxonomic scope" value="Eukaryota"/>
</dbReference>
<keyword evidence="1" id="KW-0436">Ligase</keyword>
<dbReference type="PROSITE" id="PS00455">
    <property type="entry name" value="AMP_BINDING"/>
    <property type="match status" value="1"/>
</dbReference>
<reference evidence="4 5" key="1">
    <citation type="journal article" date="2010" name="Genome Biol.">
        <title>A first genome assembly of the barley fungal pathogen Pyrenophora teres f. teres.</title>
        <authorList>
            <person name="Ellwood S.R."/>
            <person name="Liu Z."/>
            <person name="Syme R.A."/>
            <person name="Lai Z."/>
            <person name="Hane J.K."/>
            <person name="Keiper F."/>
            <person name="Moffat C.S."/>
            <person name="Oliver R.P."/>
            <person name="Friesen T.L."/>
        </authorList>
    </citation>
    <scope>NUCLEOTIDE SEQUENCE [LARGE SCALE GENOMIC DNA]</scope>
    <source>
        <strain evidence="4 5">0-1</strain>
    </source>
</reference>
<dbReference type="AlphaFoldDB" id="E3RZU5"/>
<dbReference type="InterPro" id="IPR000873">
    <property type="entry name" value="AMP-dep_synth/lig_dom"/>
</dbReference>
<evidence type="ECO:0000259" key="3">
    <source>
        <dbReference type="Pfam" id="PF00501"/>
    </source>
</evidence>
<dbReference type="EMBL" id="GL536196">
    <property type="protein sequence ID" value="EFQ88754.1"/>
    <property type="molecule type" value="Genomic_DNA"/>
</dbReference>
<dbReference type="STRING" id="861557.E3RZU5"/>
<keyword evidence="2" id="KW-0732">Signal</keyword>
<dbReference type="InterPro" id="IPR020459">
    <property type="entry name" value="AMP-binding"/>
</dbReference>
<protein>
    <recommendedName>
        <fullName evidence="3">AMP-dependent synthetase/ligase domain-containing protein</fullName>
    </recommendedName>
</protein>